<evidence type="ECO:0000313" key="3">
    <source>
        <dbReference type="EMBL" id="QTR49378.1"/>
    </source>
</evidence>
<evidence type="ECO:0000313" key="4">
    <source>
        <dbReference type="Proteomes" id="UP000672027"/>
    </source>
</evidence>
<evidence type="ECO:0000259" key="2">
    <source>
        <dbReference type="Pfam" id="PF19040"/>
    </source>
</evidence>
<organism evidence="3 4">
    <name type="scientific">Candidatus Thiothrix anitrata</name>
    <dbReference type="NCBI Taxonomy" id="2823902"/>
    <lineage>
        <taxon>Bacteria</taxon>
        <taxon>Pseudomonadati</taxon>
        <taxon>Pseudomonadota</taxon>
        <taxon>Gammaproteobacteria</taxon>
        <taxon>Thiotrichales</taxon>
        <taxon>Thiotrichaceae</taxon>
        <taxon>Thiothrix</taxon>
    </lineage>
</organism>
<dbReference type="Pfam" id="PF19040">
    <property type="entry name" value="SGNH"/>
    <property type="match status" value="1"/>
</dbReference>
<reference evidence="3 4" key="1">
    <citation type="submission" date="2021-04" db="EMBL/GenBank/DDBJ databases">
        <title>Genomics, taxonomy and metabolism of representatives of sulfur bacteria of the genus Thiothrix: Thiothrix fructosivorans QT, Thiothrix unzii A1T and three new species, Thiothrix subterranea sp. nov., Thiothrix litoralis sp. nov. and 'Candidatus Thiothrix anitrata' sp. nov.</title>
        <authorList>
            <person name="Ravin N.V."/>
            <person name="Smolyakov D."/>
            <person name="Rudenko T.S."/>
            <person name="Mardanov A.V."/>
            <person name="Beletsky A.V."/>
            <person name="Markov N.D."/>
            <person name="Fomenkov A.I."/>
            <person name="Roberts R.J."/>
            <person name="Karnachuk O.V."/>
            <person name="Novikov A."/>
            <person name="Grabovich M.Y."/>
        </authorList>
    </citation>
    <scope>NUCLEOTIDE SEQUENCE [LARGE SCALE GENOMIC DNA]</scope>
    <source>
        <strain evidence="3 4">A52</strain>
    </source>
</reference>
<feature type="domain" description="SGNH" evidence="2">
    <location>
        <begin position="55"/>
        <end position="262"/>
    </location>
</feature>
<protein>
    <recommendedName>
        <fullName evidence="2">SGNH domain-containing protein</fullName>
    </recommendedName>
</protein>
<gene>
    <name evidence="3" type="ORF">J8380_14145</name>
</gene>
<dbReference type="Proteomes" id="UP000672027">
    <property type="component" value="Chromosome"/>
</dbReference>
<accession>A0ABX7X3L7</accession>
<evidence type="ECO:0000256" key="1">
    <source>
        <dbReference type="SAM" id="SignalP"/>
    </source>
</evidence>
<dbReference type="RefSeq" id="WP_210226232.1">
    <property type="nucleotide sequence ID" value="NZ_CP072800.1"/>
</dbReference>
<dbReference type="InterPro" id="IPR043968">
    <property type="entry name" value="SGNH"/>
</dbReference>
<feature type="signal peptide" evidence="1">
    <location>
        <begin position="1"/>
        <end position="26"/>
    </location>
</feature>
<dbReference type="EMBL" id="CP072800">
    <property type="protein sequence ID" value="QTR49378.1"/>
    <property type="molecule type" value="Genomic_DNA"/>
</dbReference>
<dbReference type="SUPFAM" id="SSF52266">
    <property type="entry name" value="SGNH hydrolase"/>
    <property type="match status" value="1"/>
</dbReference>
<keyword evidence="1" id="KW-0732">Signal</keyword>
<keyword evidence="4" id="KW-1185">Reference proteome</keyword>
<feature type="chain" id="PRO_5047270626" description="SGNH domain-containing protein" evidence="1">
    <location>
        <begin position="27"/>
        <end position="272"/>
    </location>
</feature>
<proteinExistence type="predicted"/>
<sequence length="272" mass="29452">MMTMKGWARLLGGLLLAGAAALPASADTARIALLKAADTEANGAYTRQRFVEVQRKPFDAADSRRKLLLIGDSHAQDFLNGVAENGYLKGYQIRTRHIPTPCQIALPAPAQAFIEPKDAAVCAAADNLVQAKDQLAEADLVILAARWKEWSAKLLPETIKALALRPEQRVLVLGAKDFGRLSLRHYLKLSDAELLALRNKPDAGVTSVNQLLRERLGGDVFIDPQPVLCGTEGCRLFTDDVQLITYDGGHLTAAGAKYVGKLLFNSTLLGKL</sequence>
<name>A0ABX7X3L7_9GAMM</name>